<gene>
    <name evidence="1" type="ORF">X975_21030</name>
</gene>
<evidence type="ECO:0000313" key="1">
    <source>
        <dbReference type="EMBL" id="KFM78827.1"/>
    </source>
</evidence>
<feature type="non-terminal residue" evidence="1">
    <location>
        <position position="55"/>
    </location>
</feature>
<organism evidence="1 2">
    <name type="scientific">Stegodyphus mimosarum</name>
    <name type="common">African social velvet spider</name>
    <dbReference type="NCBI Taxonomy" id="407821"/>
    <lineage>
        <taxon>Eukaryota</taxon>
        <taxon>Metazoa</taxon>
        <taxon>Ecdysozoa</taxon>
        <taxon>Arthropoda</taxon>
        <taxon>Chelicerata</taxon>
        <taxon>Arachnida</taxon>
        <taxon>Araneae</taxon>
        <taxon>Araneomorphae</taxon>
        <taxon>Entelegynae</taxon>
        <taxon>Eresoidea</taxon>
        <taxon>Eresidae</taxon>
        <taxon>Stegodyphus</taxon>
    </lineage>
</organism>
<protein>
    <submittedName>
        <fullName evidence="1">Uncharacterized protein</fullName>
    </submittedName>
</protein>
<dbReference type="EMBL" id="KK120690">
    <property type="protein sequence ID" value="KFM78827.1"/>
    <property type="molecule type" value="Genomic_DNA"/>
</dbReference>
<evidence type="ECO:0000313" key="2">
    <source>
        <dbReference type="Proteomes" id="UP000054359"/>
    </source>
</evidence>
<reference evidence="1 2" key="1">
    <citation type="submission" date="2013-11" db="EMBL/GenBank/DDBJ databases">
        <title>Genome sequencing of Stegodyphus mimosarum.</title>
        <authorList>
            <person name="Bechsgaard J."/>
        </authorList>
    </citation>
    <scope>NUCLEOTIDE SEQUENCE [LARGE SCALE GENOMIC DNA]</scope>
</reference>
<accession>A0A087UN88</accession>
<sequence>MITIVSITMADTIPISIPIKGLRAGSSSSAVCRSAGLSVLATSATELLLPLALAA</sequence>
<dbReference type="AlphaFoldDB" id="A0A087UN88"/>
<keyword evidence="2" id="KW-1185">Reference proteome</keyword>
<proteinExistence type="predicted"/>
<name>A0A087UN88_STEMI</name>
<dbReference type="Proteomes" id="UP000054359">
    <property type="component" value="Unassembled WGS sequence"/>
</dbReference>